<reference evidence="6" key="1">
    <citation type="journal article" date="2023" name="Mol. Phylogenet. Evol.">
        <title>Genome-scale phylogeny and comparative genomics of the fungal order Sordariales.</title>
        <authorList>
            <person name="Hensen N."/>
            <person name="Bonometti L."/>
            <person name="Westerberg I."/>
            <person name="Brannstrom I.O."/>
            <person name="Guillou S."/>
            <person name="Cros-Aarteil S."/>
            <person name="Calhoun S."/>
            <person name="Haridas S."/>
            <person name="Kuo A."/>
            <person name="Mondo S."/>
            <person name="Pangilinan J."/>
            <person name="Riley R."/>
            <person name="LaButti K."/>
            <person name="Andreopoulos B."/>
            <person name="Lipzen A."/>
            <person name="Chen C."/>
            <person name="Yan M."/>
            <person name="Daum C."/>
            <person name="Ng V."/>
            <person name="Clum A."/>
            <person name="Steindorff A."/>
            <person name="Ohm R.A."/>
            <person name="Martin F."/>
            <person name="Silar P."/>
            <person name="Natvig D.O."/>
            <person name="Lalanne C."/>
            <person name="Gautier V."/>
            <person name="Ament-Velasquez S.L."/>
            <person name="Kruys A."/>
            <person name="Hutchinson M.I."/>
            <person name="Powell A.J."/>
            <person name="Barry K."/>
            <person name="Miller A.N."/>
            <person name="Grigoriev I.V."/>
            <person name="Debuchy R."/>
            <person name="Gladieux P."/>
            <person name="Hiltunen Thoren M."/>
            <person name="Johannesson H."/>
        </authorList>
    </citation>
    <scope>NUCLEOTIDE SEQUENCE</scope>
    <source>
        <strain evidence="6">CBS 314.62</strain>
    </source>
</reference>
<evidence type="ECO:0000313" key="7">
    <source>
        <dbReference type="Proteomes" id="UP001270362"/>
    </source>
</evidence>
<dbReference type="Proteomes" id="UP001270362">
    <property type="component" value="Unassembled WGS sequence"/>
</dbReference>
<evidence type="ECO:0000256" key="2">
    <source>
        <dbReference type="ARBA" id="ARBA00022676"/>
    </source>
</evidence>
<reference evidence="6" key="2">
    <citation type="submission" date="2023-06" db="EMBL/GenBank/DDBJ databases">
        <authorList>
            <consortium name="Lawrence Berkeley National Laboratory"/>
            <person name="Haridas S."/>
            <person name="Hensen N."/>
            <person name="Bonometti L."/>
            <person name="Westerberg I."/>
            <person name="Brannstrom I.O."/>
            <person name="Guillou S."/>
            <person name="Cros-Aarteil S."/>
            <person name="Calhoun S."/>
            <person name="Kuo A."/>
            <person name="Mondo S."/>
            <person name="Pangilinan J."/>
            <person name="Riley R."/>
            <person name="Labutti K."/>
            <person name="Andreopoulos B."/>
            <person name="Lipzen A."/>
            <person name="Chen C."/>
            <person name="Yanf M."/>
            <person name="Daum C."/>
            <person name="Ng V."/>
            <person name="Clum A."/>
            <person name="Steindorff A."/>
            <person name="Ohm R."/>
            <person name="Martin F."/>
            <person name="Silar P."/>
            <person name="Natvig D."/>
            <person name="Lalanne C."/>
            <person name="Gautier V."/>
            <person name="Ament-Velasquez S.L."/>
            <person name="Kruys A."/>
            <person name="Hutchinson M.I."/>
            <person name="Powell A.J."/>
            <person name="Barry K."/>
            <person name="Miller A.N."/>
            <person name="Grigoriev I.V."/>
            <person name="Debuchy R."/>
            <person name="Gladieux P."/>
            <person name="Thoren M.H."/>
            <person name="Johannesson H."/>
        </authorList>
    </citation>
    <scope>NUCLEOTIDE SEQUENCE</scope>
    <source>
        <strain evidence="6">CBS 314.62</strain>
    </source>
</reference>
<keyword evidence="4" id="KW-0812">Transmembrane</keyword>
<dbReference type="CDD" id="cd06532">
    <property type="entry name" value="Glyco_transf_25"/>
    <property type="match status" value="1"/>
</dbReference>
<dbReference type="AlphaFoldDB" id="A0AAE1CI09"/>
<keyword evidence="7" id="KW-1185">Reference proteome</keyword>
<dbReference type="InterPro" id="IPR002654">
    <property type="entry name" value="Glyco_trans_25"/>
</dbReference>
<gene>
    <name evidence="6" type="ORF">B0T22DRAFT_454351</name>
</gene>
<comment type="similarity">
    <text evidence="1">Belongs to the glycosyltransferase 25 family.</text>
</comment>
<dbReference type="PANTHER" id="PTHR10730">
    <property type="entry name" value="PROCOLLAGEN-LYSINE,2-OXOGLUTARATE 5-DIOXYGENASE/GLYCOSYLTRANSFERASE 25 FAMILY MEMBER"/>
    <property type="match status" value="1"/>
</dbReference>
<dbReference type="PANTHER" id="PTHR10730:SF53">
    <property type="entry name" value="GLYCOSYLTRANSFERASE 25 FAMILY MEMBER"/>
    <property type="match status" value="1"/>
</dbReference>
<dbReference type="Pfam" id="PF01755">
    <property type="entry name" value="Glyco_transf_25"/>
    <property type="match status" value="1"/>
</dbReference>
<keyword evidence="3" id="KW-0808">Transferase</keyword>
<feature type="transmembrane region" description="Helical" evidence="4">
    <location>
        <begin position="21"/>
        <end position="38"/>
    </location>
</feature>
<evidence type="ECO:0000256" key="1">
    <source>
        <dbReference type="ARBA" id="ARBA00006721"/>
    </source>
</evidence>
<evidence type="ECO:0000256" key="3">
    <source>
        <dbReference type="ARBA" id="ARBA00022679"/>
    </source>
</evidence>
<keyword evidence="4" id="KW-1133">Transmembrane helix</keyword>
<sequence>MSNFEAQFIPPRFRRLINNRTICVVGAIFIVSILFFHSDGFGFSRGRASPASLMRDINNATLGFEKILVVGLPSRTDRRDGMVLQAAVSNLKIDFIDGVMGADVPDKAVPKEKDQKRMGDALIGSWRAHMNAIHEVVAKNLSTALIMEDDVSWDVRLRGQLRDFAVSAHALTQPLQGFSGAYADETFPTPSADSPGVLPDIPFNRLPATVAPRNSPYGDNWDVLWIGHCGMHFPFPDNKVIPKGRVIRLNDETVAQRRYLWTFNKPFTLKEKYPDHTRAVHHSQEGVCSLGYAVTQKAARQLLHELALKPFTDAFDIMLRFFCEGSKGRAYHNCLTLQPALFHHHRPVGPHADASNIGNHGDGYRDKPSTDMVRWSVRMNIEALMEGRTDFVDEYPDKEDKPE</sequence>
<comment type="caution">
    <text evidence="6">The sequence shown here is derived from an EMBL/GenBank/DDBJ whole genome shotgun (WGS) entry which is preliminary data.</text>
</comment>
<accession>A0AAE1CI09</accession>
<protein>
    <submittedName>
        <fullName evidence="6">Glycosyltransferase family 25 protein</fullName>
    </submittedName>
</protein>
<dbReference type="EMBL" id="JAULSO010000001">
    <property type="protein sequence ID" value="KAK3695095.1"/>
    <property type="molecule type" value="Genomic_DNA"/>
</dbReference>
<keyword evidence="2" id="KW-0328">Glycosyltransferase</keyword>
<evidence type="ECO:0000256" key="4">
    <source>
        <dbReference type="SAM" id="Phobius"/>
    </source>
</evidence>
<organism evidence="6 7">
    <name type="scientific">Podospora appendiculata</name>
    <dbReference type="NCBI Taxonomy" id="314037"/>
    <lineage>
        <taxon>Eukaryota</taxon>
        <taxon>Fungi</taxon>
        <taxon>Dikarya</taxon>
        <taxon>Ascomycota</taxon>
        <taxon>Pezizomycotina</taxon>
        <taxon>Sordariomycetes</taxon>
        <taxon>Sordariomycetidae</taxon>
        <taxon>Sordariales</taxon>
        <taxon>Podosporaceae</taxon>
        <taxon>Podospora</taxon>
    </lineage>
</organism>
<evidence type="ECO:0000259" key="5">
    <source>
        <dbReference type="Pfam" id="PF01755"/>
    </source>
</evidence>
<feature type="domain" description="Glycosyl transferase family 25" evidence="5">
    <location>
        <begin position="65"/>
        <end position="156"/>
    </location>
</feature>
<proteinExistence type="inferred from homology"/>
<dbReference type="InterPro" id="IPR050757">
    <property type="entry name" value="Collagen_mod_GT25"/>
</dbReference>
<keyword evidence="4" id="KW-0472">Membrane</keyword>
<name>A0AAE1CI09_9PEZI</name>
<dbReference type="GO" id="GO:0016740">
    <property type="term" value="F:transferase activity"/>
    <property type="evidence" value="ECO:0007669"/>
    <property type="project" value="UniProtKB-KW"/>
</dbReference>
<evidence type="ECO:0000313" key="6">
    <source>
        <dbReference type="EMBL" id="KAK3695095.1"/>
    </source>
</evidence>